<keyword evidence="6" id="KW-1185">Reference proteome</keyword>
<dbReference type="SUPFAM" id="SSF46689">
    <property type="entry name" value="Homeodomain-like"/>
    <property type="match status" value="1"/>
</dbReference>
<dbReference type="InterPro" id="IPR050204">
    <property type="entry name" value="AraC_XylS_family_regulators"/>
</dbReference>
<dbReference type="RefSeq" id="WP_284235349.1">
    <property type="nucleotide sequence ID" value="NZ_BSUL01000001.1"/>
</dbReference>
<dbReference type="Gene3D" id="1.10.10.60">
    <property type="entry name" value="Homeodomain-like"/>
    <property type="match status" value="1"/>
</dbReference>
<dbReference type="PANTHER" id="PTHR46796">
    <property type="entry name" value="HTH-TYPE TRANSCRIPTIONAL ACTIVATOR RHAS-RELATED"/>
    <property type="match status" value="1"/>
</dbReference>
<accession>A0AA37UNT1</accession>
<dbReference type="InterPro" id="IPR018060">
    <property type="entry name" value="HTH_AraC"/>
</dbReference>
<evidence type="ECO:0000313" key="6">
    <source>
        <dbReference type="Proteomes" id="UP001157160"/>
    </source>
</evidence>
<name>A0AA37UNT1_9MICO</name>
<comment type="caution">
    <text evidence="5">The sequence shown here is derived from an EMBL/GenBank/DDBJ whole genome shotgun (WGS) entry which is preliminary data.</text>
</comment>
<keyword evidence="2" id="KW-0238">DNA-binding</keyword>
<dbReference type="PANTHER" id="PTHR46796:SF12">
    <property type="entry name" value="HTH-TYPE DNA-BINDING TRANSCRIPTIONAL ACTIVATOR EUTR"/>
    <property type="match status" value="1"/>
</dbReference>
<dbReference type="GO" id="GO:0043565">
    <property type="term" value="F:sequence-specific DNA binding"/>
    <property type="evidence" value="ECO:0007669"/>
    <property type="project" value="InterPro"/>
</dbReference>
<protein>
    <recommendedName>
        <fullName evidence="4">HTH araC/xylS-type domain-containing protein</fullName>
    </recommendedName>
</protein>
<proteinExistence type="predicted"/>
<keyword evidence="3" id="KW-0804">Transcription</keyword>
<evidence type="ECO:0000256" key="2">
    <source>
        <dbReference type="ARBA" id="ARBA00023125"/>
    </source>
</evidence>
<evidence type="ECO:0000256" key="3">
    <source>
        <dbReference type="ARBA" id="ARBA00023163"/>
    </source>
</evidence>
<dbReference type="InterPro" id="IPR009057">
    <property type="entry name" value="Homeodomain-like_sf"/>
</dbReference>
<reference evidence="5 6" key="1">
    <citation type="journal article" date="2014" name="Int. J. Syst. Evol. Microbiol.">
        <title>Complete genome sequence of Corynebacterium casei LMG S-19264T (=DSM 44701T), isolated from a smear-ripened cheese.</title>
        <authorList>
            <consortium name="US DOE Joint Genome Institute (JGI-PGF)"/>
            <person name="Walter F."/>
            <person name="Albersmeier A."/>
            <person name="Kalinowski J."/>
            <person name="Ruckert C."/>
        </authorList>
    </citation>
    <scope>NUCLEOTIDE SEQUENCE [LARGE SCALE GENOMIC DNA]</scope>
    <source>
        <strain evidence="5 6">NBRC 112289</strain>
    </source>
</reference>
<dbReference type="Pfam" id="PF12833">
    <property type="entry name" value="HTH_18"/>
    <property type="match status" value="1"/>
</dbReference>
<feature type="domain" description="HTH araC/xylS-type" evidence="4">
    <location>
        <begin position="214"/>
        <end position="314"/>
    </location>
</feature>
<evidence type="ECO:0000259" key="4">
    <source>
        <dbReference type="PROSITE" id="PS01124"/>
    </source>
</evidence>
<dbReference type="Proteomes" id="UP001157160">
    <property type="component" value="Unassembled WGS sequence"/>
</dbReference>
<organism evidence="5 6">
    <name type="scientific">Arenivirga flava</name>
    <dbReference type="NCBI Taxonomy" id="1930060"/>
    <lineage>
        <taxon>Bacteria</taxon>
        <taxon>Bacillati</taxon>
        <taxon>Actinomycetota</taxon>
        <taxon>Actinomycetes</taxon>
        <taxon>Micrococcales</taxon>
        <taxon>Microbacteriaceae</taxon>
        <taxon>Arenivirga</taxon>
    </lineage>
</organism>
<keyword evidence="1" id="KW-0805">Transcription regulation</keyword>
<evidence type="ECO:0000313" key="5">
    <source>
        <dbReference type="EMBL" id="GMA29547.1"/>
    </source>
</evidence>
<dbReference type="AlphaFoldDB" id="A0AA37UNT1"/>
<dbReference type="PROSITE" id="PS01124">
    <property type="entry name" value="HTH_ARAC_FAMILY_2"/>
    <property type="match status" value="1"/>
</dbReference>
<dbReference type="GO" id="GO:0003700">
    <property type="term" value="F:DNA-binding transcription factor activity"/>
    <property type="evidence" value="ECO:0007669"/>
    <property type="project" value="InterPro"/>
</dbReference>
<evidence type="ECO:0000256" key="1">
    <source>
        <dbReference type="ARBA" id="ARBA00023015"/>
    </source>
</evidence>
<gene>
    <name evidence="5" type="ORF">GCM10025874_28000</name>
</gene>
<dbReference type="SMART" id="SM00342">
    <property type="entry name" value="HTH_ARAC"/>
    <property type="match status" value="1"/>
</dbReference>
<dbReference type="EMBL" id="BSUL01000001">
    <property type="protein sequence ID" value="GMA29547.1"/>
    <property type="molecule type" value="Genomic_DNA"/>
</dbReference>
<sequence length="318" mass="34552">MPAASEHRWSVGGDDLESARTFFEQGYNGRDYRLERTDRPFAWRCSSVGDAQLQLRSTTVDGAMSGSFVLTGVVIVAWLTDGTGSMTAGADRVSVGTGLPVVVPVDRSCHFSARDYRESNMLFSSALVDAEAAALENAEPGSLRFALSQPDRATATLWASTAASVGRVLHAPGASPLAIAETKRSAVAALLHAFEHVSTPARAQVGVVRASRIGHAIEFMSARAHEPLTIDRIAEAAGLSVRGVQDAFQRRHGMPPLEYLRLLRLDRVREDLLSPDGGSTVGAVANRWGFTHLGRFAQYYGERFGERPRDTMREARRR</sequence>